<dbReference type="InterPro" id="IPR048365">
    <property type="entry name" value="TNP-like_RNaseH_N"/>
</dbReference>
<keyword evidence="3" id="KW-1185">Reference proteome</keyword>
<organism evidence="2 3">
    <name type="scientific">Oedothorax gibbosus</name>
    <dbReference type="NCBI Taxonomy" id="931172"/>
    <lineage>
        <taxon>Eukaryota</taxon>
        <taxon>Metazoa</taxon>
        <taxon>Ecdysozoa</taxon>
        <taxon>Arthropoda</taxon>
        <taxon>Chelicerata</taxon>
        <taxon>Arachnida</taxon>
        <taxon>Araneae</taxon>
        <taxon>Araneomorphae</taxon>
        <taxon>Entelegynae</taxon>
        <taxon>Araneoidea</taxon>
        <taxon>Linyphiidae</taxon>
        <taxon>Erigoninae</taxon>
        <taxon>Oedothorax</taxon>
    </lineage>
</organism>
<comment type="caution">
    <text evidence="2">The sequence shown here is derived from an EMBL/GenBank/DDBJ whole genome shotgun (WGS) entry which is preliminary data.</text>
</comment>
<accession>A0AAV6UAY1</accession>
<dbReference type="EMBL" id="JAFNEN010000539">
    <property type="protein sequence ID" value="KAG8181023.1"/>
    <property type="molecule type" value="Genomic_DNA"/>
</dbReference>
<sequence>MSHIQAIETDCGLSQGILTALNAKLKHLPHDSTERHGVLILDEIALKPHIDLDVSKYKVIGIVDLGKFTSDI</sequence>
<dbReference type="Pfam" id="PF21787">
    <property type="entry name" value="TNP-like_RNaseH_N"/>
    <property type="match status" value="1"/>
</dbReference>
<proteinExistence type="predicted"/>
<dbReference type="Proteomes" id="UP000827092">
    <property type="component" value="Unassembled WGS sequence"/>
</dbReference>
<evidence type="ECO:0000259" key="1">
    <source>
        <dbReference type="Pfam" id="PF21787"/>
    </source>
</evidence>
<protein>
    <recommendedName>
        <fullName evidence="1">Transposable element P transposase-like RNase H domain-containing protein</fullName>
    </recommendedName>
</protein>
<dbReference type="AlphaFoldDB" id="A0AAV6UAY1"/>
<evidence type="ECO:0000313" key="3">
    <source>
        <dbReference type="Proteomes" id="UP000827092"/>
    </source>
</evidence>
<name>A0AAV6UAY1_9ARAC</name>
<gene>
    <name evidence="2" type="ORF">JTE90_024770</name>
</gene>
<reference evidence="2 3" key="1">
    <citation type="journal article" date="2022" name="Nat. Ecol. Evol.">
        <title>A masculinizing supergene underlies an exaggerated male reproductive morph in a spider.</title>
        <authorList>
            <person name="Hendrickx F."/>
            <person name="De Corte Z."/>
            <person name="Sonet G."/>
            <person name="Van Belleghem S.M."/>
            <person name="Kostlbacher S."/>
            <person name="Vangestel C."/>
        </authorList>
    </citation>
    <scope>NUCLEOTIDE SEQUENCE [LARGE SCALE GENOMIC DNA]</scope>
    <source>
        <strain evidence="2">W744_W776</strain>
    </source>
</reference>
<evidence type="ECO:0000313" key="2">
    <source>
        <dbReference type="EMBL" id="KAG8181023.1"/>
    </source>
</evidence>
<feature type="domain" description="Transposable element P transposase-like RNase H" evidence="1">
    <location>
        <begin position="10"/>
        <end position="67"/>
    </location>
</feature>